<dbReference type="PANTHER" id="PTHR42951:SF17">
    <property type="entry name" value="METALLO-BETA-LACTAMASE DOMAIN-CONTAINING PROTEIN"/>
    <property type="match status" value="1"/>
</dbReference>
<accession>A0A9X4AKK6</accession>
<sequence length="276" mass="30714">MSDTFKNTIVPVTSITSGIGKEIANNIFCFPVQIVNTYFVGSSHEESWFLVDAGMPKSADKIIEAAEKRYGSQKPAFIILTHGHFDHVGALVELIEHWKVPVYAHDLEIPYLTGKADYPKGDRKVNGGLISEVSPLFPNHSINVGENVHSLPEGGNVPRFPEWAWMHTPGHTKGHISLFRDEDRALIAGDAFVTVKQESLYKVFTQTQEISGPPKYFTTNWKAARASVQKLKEMNPRVAATGHGIPMHGNFLSEELEKLVNHFDEIAKPSQGDFVH</sequence>
<reference evidence="2" key="1">
    <citation type="submission" date="2022-06" db="EMBL/GenBank/DDBJ databases">
        <title>Aquibacillus sp. a new bacterium isolated from soil saline samples.</title>
        <authorList>
            <person name="Galisteo C."/>
            <person name="De La Haba R."/>
            <person name="Sanchez-Porro C."/>
            <person name="Ventosa A."/>
        </authorList>
    </citation>
    <scope>NUCLEOTIDE SEQUENCE</scope>
    <source>
        <strain evidence="2">3ASR75-11</strain>
    </source>
</reference>
<dbReference type="Gene3D" id="3.60.15.10">
    <property type="entry name" value="Ribonuclease Z/Hydroxyacylglutathione hydrolase-like"/>
    <property type="match status" value="1"/>
</dbReference>
<dbReference type="InterPro" id="IPR036866">
    <property type="entry name" value="RibonucZ/Hydroxyglut_hydro"/>
</dbReference>
<dbReference type="Proteomes" id="UP001145050">
    <property type="component" value="Unassembled WGS sequence"/>
</dbReference>
<dbReference type="Pfam" id="PF00753">
    <property type="entry name" value="Lactamase_B"/>
    <property type="match status" value="1"/>
</dbReference>
<dbReference type="SMART" id="SM00849">
    <property type="entry name" value="Lactamase_B"/>
    <property type="match status" value="1"/>
</dbReference>
<evidence type="ECO:0000259" key="1">
    <source>
        <dbReference type="SMART" id="SM00849"/>
    </source>
</evidence>
<dbReference type="RefSeq" id="WP_272434565.1">
    <property type="nucleotide sequence ID" value="NZ_JAMQKB010000001.1"/>
</dbReference>
<feature type="domain" description="Metallo-beta-lactamase" evidence="1">
    <location>
        <begin position="34"/>
        <end position="243"/>
    </location>
</feature>
<organism evidence="2 3">
    <name type="scientific">Terrihalobacillus insolitus</name>
    <dbReference type="NCBI Taxonomy" id="2950438"/>
    <lineage>
        <taxon>Bacteria</taxon>
        <taxon>Bacillati</taxon>
        <taxon>Bacillota</taxon>
        <taxon>Bacilli</taxon>
        <taxon>Bacillales</taxon>
        <taxon>Bacillaceae</taxon>
        <taxon>Terrihalobacillus</taxon>
    </lineage>
</organism>
<evidence type="ECO:0000313" key="2">
    <source>
        <dbReference type="EMBL" id="MDC3422934.1"/>
    </source>
</evidence>
<evidence type="ECO:0000313" key="3">
    <source>
        <dbReference type="Proteomes" id="UP001145050"/>
    </source>
</evidence>
<dbReference type="InterPro" id="IPR001279">
    <property type="entry name" value="Metallo-B-lactamas"/>
</dbReference>
<dbReference type="CDD" id="cd07721">
    <property type="entry name" value="yflN-like_MBL-fold"/>
    <property type="match status" value="1"/>
</dbReference>
<comment type="caution">
    <text evidence="2">The sequence shown here is derived from an EMBL/GenBank/DDBJ whole genome shotgun (WGS) entry which is preliminary data.</text>
</comment>
<name>A0A9X4AKK6_9BACI</name>
<dbReference type="PANTHER" id="PTHR42951">
    <property type="entry name" value="METALLO-BETA-LACTAMASE DOMAIN-CONTAINING"/>
    <property type="match status" value="1"/>
</dbReference>
<proteinExistence type="predicted"/>
<dbReference type="SUPFAM" id="SSF56281">
    <property type="entry name" value="Metallo-hydrolase/oxidoreductase"/>
    <property type="match status" value="1"/>
</dbReference>
<dbReference type="EMBL" id="JAMQKB010000001">
    <property type="protein sequence ID" value="MDC3422934.1"/>
    <property type="molecule type" value="Genomic_DNA"/>
</dbReference>
<gene>
    <name evidence="2" type="ORF">NC797_00245</name>
</gene>
<dbReference type="AlphaFoldDB" id="A0A9X4AKK6"/>
<dbReference type="InterPro" id="IPR050855">
    <property type="entry name" value="NDM-1-like"/>
</dbReference>
<protein>
    <submittedName>
        <fullName evidence="2">MBL fold metallo-hydrolase</fullName>
    </submittedName>
</protein>
<keyword evidence="3" id="KW-1185">Reference proteome</keyword>